<protein>
    <submittedName>
        <fullName evidence="1">Uncharacterized protein</fullName>
    </submittedName>
</protein>
<sequence length="115" mass="13647">MSSLPEELWSRILEIGIEKSNFSHKDLCCISISCRLLHRLSSDDSLWNFLFSDDDFPPSTSHSSKYLYQLRFEREKREKDYWDYHIARMKTLQKDIESKRESITVHETGEVLSSV</sequence>
<gene>
    <name evidence="1" type="ORF">MILVUS5_LOCUS11559</name>
</gene>
<dbReference type="Proteomes" id="UP001177021">
    <property type="component" value="Unassembled WGS sequence"/>
</dbReference>
<name>A0ACB0JAD9_TRIPR</name>
<proteinExistence type="predicted"/>
<keyword evidence="2" id="KW-1185">Reference proteome</keyword>
<dbReference type="EMBL" id="CASHSV030000024">
    <property type="protein sequence ID" value="CAJ2642018.1"/>
    <property type="molecule type" value="Genomic_DNA"/>
</dbReference>
<reference evidence="1" key="1">
    <citation type="submission" date="2023-10" db="EMBL/GenBank/DDBJ databases">
        <authorList>
            <person name="Rodriguez Cubillos JULIANA M."/>
            <person name="De Vega J."/>
        </authorList>
    </citation>
    <scope>NUCLEOTIDE SEQUENCE</scope>
</reference>
<evidence type="ECO:0000313" key="2">
    <source>
        <dbReference type="Proteomes" id="UP001177021"/>
    </source>
</evidence>
<evidence type="ECO:0000313" key="1">
    <source>
        <dbReference type="EMBL" id="CAJ2642018.1"/>
    </source>
</evidence>
<organism evidence="1 2">
    <name type="scientific">Trifolium pratense</name>
    <name type="common">Red clover</name>
    <dbReference type="NCBI Taxonomy" id="57577"/>
    <lineage>
        <taxon>Eukaryota</taxon>
        <taxon>Viridiplantae</taxon>
        <taxon>Streptophyta</taxon>
        <taxon>Embryophyta</taxon>
        <taxon>Tracheophyta</taxon>
        <taxon>Spermatophyta</taxon>
        <taxon>Magnoliopsida</taxon>
        <taxon>eudicotyledons</taxon>
        <taxon>Gunneridae</taxon>
        <taxon>Pentapetalae</taxon>
        <taxon>rosids</taxon>
        <taxon>fabids</taxon>
        <taxon>Fabales</taxon>
        <taxon>Fabaceae</taxon>
        <taxon>Papilionoideae</taxon>
        <taxon>50 kb inversion clade</taxon>
        <taxon>NPAAA clade</taxon>
        <taxon>Hologalegina</taxon>
        <taxon>IRL clade</taxon>
        <taxon>Trifolieae</taxon>
        <taxon>Trifolium</taxon>
    </lineage>
</organism>
<comment type="caution">
    <text evidence="1">The sequence shown here is derived from an EMBL/GenBank/DDBJ whole genome shotgun (WGS) entry which is preliminary data.</text>
</comment>
<accession>A0ACB0JAD9</accession>